<organism evidence="17 18">
    <name type="scientific">Lymnaea stagnalis</name>
    <name type="common">Great pond snail</name>
    <name type="synonym">Helix stagnalis</name>
    <dbReference type="NCBI Taxonomy" id="6523"/>
    <lineage>
        <taxon>Eukaryota</taxon>
        <taxon>Metazoa</taxon>
        <taxon>Spiralia</taxon>
        <taxon>Lophotrochozoa</taxon>
        <taxon>Mollusca</taxon>
        <taxon>Gastropoda</taxon>
        <taxon>Heterobranchia</taxon>
        <taxon>Euthyneura</taxon>
        <taxon>Panpulmonata</taxon>
        <taxon>Hygrophila</taxon>
        <taxon>Lymnaeoidea</taxon>
        <taxon>Lymnaeidae</taxon>
        <taxon>Lymnaea</taxon>
    </lineage>
</organism>
<keyword evidence="6" id="KW-0112">Calmodulin-binding</keyword>
<protein>
    <recommendedName>
        <fullName evidence="19">Unconventional myosin-Va</fullName>
    </recommendedName>
</protein>
<dbReference type="GO" id="GO:0005524">
    <property type="term" value="F:ATP binding"/>
    <property type="evidence" value="ECO:0007669"/>
    <property type="project" value="UniProtKB-UniRule"/>
</dbReference>
<keyword evidence="18" id="KW-1185">Reference proteome</keyword>
<dbReference type="InterPro" id="IPR027417">
    <property type="entry name" value="P-loop_NTPase"/>
</dbReference>
<evidence type="ECO:0000256" key="12">
    <source>
        <dbReference type="SAM" id="Coils"/>
    </source>
</evidence>
<dbReference type="Pfam" id="PF00612">
    <property type="entry name" value="IQ"/>
    <property type="match status" value="3"/>
</dbReference>
<dbReference type="Gene3D" id="6.20.240.20">
    <property type="match status" value="1"/>
</dbReference>
<name>A0AAV2ID34_LYMST</name>
<dbReference type="PROSITE" id="PS50096">
    <property type="entry name" value="IQ"/>
    <property type="match status" value="5"/>
</dbReference>
<dbReference type="Gene3D" id="1.20.5.190">
    <property type="match status" value="2"/>
</dbReference>
<dbReference type="GO" id="GO:0016020">
    <property type="term" value="C:membrane"/>
    <property type="evidence" value="ECO:0007669"/>
    <property type="project" value="TreeGrafter"/>
</dbReference>
<feature type="domain" description="Myosin N-terminal SH3-like" evidence="16">
    <location>
        <begin position="8"/>
        <end position="62"/>
    </location>
</feature>
<evidence type="ECO:0000313" key="17">
    <source>
        <dbReference type="EMBL" id="CAL1542577.1"/>
    </source>
</evidence>
<evidence type="ECO:0000256" key="11">
    <source>
        <dbReference type="PROSITE-ProRule" id="PRU00782"/>
    </source>
</evidence>
<dbReference type="PANTHER" id="PTHR13140">
    <property type="entry name" value="MYOSIN"/>
    <property type="match status" value="1"/>
</dbReference>
<dbReference type="FunFam" id="1.20.58.530:FF:000002">
    <property type="entry name" value="Class V myosin"/>
    <property type="match status" value="1"/>
</dbReference>
<evidence type="ECO:0000256" key="4">
    <source>
        <dbReference type="ARBA" id="ARBA00022741"/>
    </source>
</evidence>
<evidence type="ECO:0000256" key="13">
    <source>
        <dbReference type="SAM" id="MobiDB-lite"/>
    </source>
</evidence>
<sequence length="1910" mass="219852">MSSAELYTKGARVWIPDPDRVWRAAELLEDYKGQSALRIQYEEAEEGTIKVTEKTLPHLRNPEILIGENDLTSLSYLNEPEVLYNLKVRFVEQNLIYTYCGIVLVAINPYEYLDIYSNDIIQAYSGQDMGAMDPHIFAVSEEAFKQMSRFDRNQSIIVSGESGAGKTVSAKFAMRYFATVGGSQAETQVERKVLASNPIMEAIGNAKTTRNDNSSRFGKYIEISFSKQHSIVGAHMRTYLLEKSRVVFQASEERNYHIFYQLCASEDLPEFKDFHLSSPDDFFYTSQGAAPQIRGVDDAEELVKTRKAFSTLGFPEKDQMMIFRILSAVLHFGNVNIKEKEGESCEVPAKDPSVSVMCKLLGIEESQMRMWLCHRKIQTVNETLTKPLTESQASFARDALVKYIYSRLFDWIVTQINKALHSSTKTFKFIGVLDIYGFETFAINSFEQFCINYANEKLQQIFNMHVFKLEQEEYVREKIEWSFIDFYDNQPCIDLIESKLGILDLLDEECKMPKGSDTNWCQKLYDKHLTKSQHFDKPRMSRSAFIINHFADRVEYQADGFLEKNRDTVLEEQINTLKASEYELVGELFTEEEPGGAPAAKRGRTSSTTQPVKAQPKAGSKQHKKTVGSQFRDSLCALMETLNATSPHYIRCIKPNDSKEAFMFEPKRAVEQLRACGVLETIRISAAGYPSRWTYSEFFQRYRVLALSKHIFKNDMRKTCEAILPALISDDDKYRFGKTKIFFRAGQVAYLEKLRAEKLRACGVMIQKHIRGWLQRRKYQRIRRSVLLVQIYGRGLLARRHADFLRKTRAATRIQARWKGYRQRQKFNNIHSAVVVLQAHVRAMFARKRYMELLRRHKVLVLQKNIRAFVQRQKFKKILRGIVLVQSHFRRRKARLQLKILKVEAKSVDHIKQVNKGLENKIIELQQRLDEKAKMAQQAQVYETQLVKMKEEMYRLKGTEEEAKVSSNKVVDMEEEIARLRAELQKVKGEKQDLIAEKDQLISQHDEVINAMVVEKMSLKEELEEAKATIKRHDEETEDYVKEKLEAAKKLLMQEFESERAHHQKFVKEHARLQQRLENLQGEMQVLTSPTKGHHRSPSDISAISLESYSSSAADTERRGEEDEDQGYDTAVRKHEAKKMGNAPAPEPPAGDVGEKKSSNDNVDIGLVLKLQNKVKELEREKKQLREKIESMEEDTSRGAIISDSAFDALKQELVSSEDVAIVIKLQKRVKELEGVKKKLTRELNRREDDKLDDRPGSWTEDAFDSLKMQDLQNDNDKLRREVNKLMKSIADTVEFENTSSKKSSSKAGQEFLGDSDLVGKKLSTYKAQFEAMTDELDRRREECLQLKAMLADRTITTHSIARESYGGIDNLVNEDNELEMAYRTQKDLNRLLQTQLEKTEKEMKKKEKQWTADFNELKKENDRQQKIISQSLNLGPEARIEATMQHEITRLTSENLDLRESIDKQTDQIRKLKKMLKVYAKKLKDGEAAEIAAELESEETSSGNDALATVLHRERQYMGMLEYKKEDEGALIKNLALDLKPKLASGQIPGLPAYILFMCVRHTDYINDDDKVKSLLTSTINGIKKVVKRHSDDLERITLWLANTCRLLHTLKQYSGEKQFQTENTPKQNEQSLRNFDLSEYRQVFSDLAVWNYQALMKLMEELIQPSIVPAILEHEAIAGLTASKPSGLRGRSSSNARETEDGKDSQHALDALMRTLNSYMRIVKQHAVDPELVKQIFRQLFYFLCAGALNNLLLRKDMCNWSKGMQIRYNLSHLEQWLRDNSLHEFGALGALDPIIQASQLLQARKTDSDVDSVCDMCSKLTTAQIVKILNIYTPVDEFEERVPVAFIRKIQAKLKLRDEQGGATNNTTLLMDTKYSYPVTFPFNPSSVALETIAVPEQLHLGFLIRH</sequence>
<evidence type="ECO:0000256" key="7">
    <source>
        <dbReference type="ARBA" id="ARBA00023054"/>
    </source>
</evidence>
<keyword evidence="10 11" id="KW-0009">Actin-binding</keyword>
<dbReference type="InterPro" id="IPR004009">
    <property type="entry name" value="SH3_Myosin"/>
</dbReference>
<feature type="binding site" evidence="11">
    <location>
        <begin position="160"/>
        <end position="167"/>
    </location>
    <ligand>
        <name>ATP</name>
        <dbReference type="ChEBI" id="CHEBI:30616"/>
    </ligand>
</feature>
<dbReference type="CDD" id="cd23767">
    <property type="entry name" value="IQCD"/>
    <property type="match status" value="1"/>
</dbReference>
<feature type="domain" description="Dilute" evidence="14">
    <location>
        <begin position="1578"/>
        <end position="1859"/>
    </location>
</feature>
<feature type="region of interest" description="Actin-binding" evidence="11">
    <location>
        <begin position="635"/>
        <end position="657"/>
    </location>
</feature>
<feature type="coiled-coil region" evidence="12">
    <location>
        <begin position="908"/>
        <end position="1083"/>
    </location>
</feature>
<feature type="coiled-coil region" evidence="12">
    <location>
        <begin position="1449"/>
        <end position="1483"/>
    </location>
</feature>
<feature type="region of interest" description="Disordered" evidence="13">
    <location>
        <begin position="1088"/>
        <end position="1159"/>
    </location>
</feature>
<comment type="caution">
    <text evidence="17">The sequence shown here is derived from an EMBL/GenBank/DDBJ whole genome shotgun (WGS) entry which is preliminary data.</text>
</comment>
<dbReference type="FunFam" id="1.10.10.820:FF:000001">
    <property type="entry name" value="Myosin heavy chain"/>
    <property type="match status" value="1"/>
</dbReference>
<dbReference type="PROSITE" id="PS51844">
    <property type="entry name" value="SH3_LIKE"/>
    <property type="match status" value="1"/>
</dbReference>
<accession>A0AAV2ID34</accession>
<dbReference type="GO" id="GO:0007015">
    <property type="term" value="P:actin filament organization"/>
    <property type="evidence" value="ECO:0007669"/>
    <property type="project" value="TreeGrafter"/>
</dbReference>
<dbReference type="PROSITE" id="PS51126">
    <property type="entry name" value="DILUTE"/>
    <property type="match status" value="1"/>
</dbReference>
<keyword evidence="8 11" id="KW-0518">Myosin</keyword>
<dbReference type="InterPro" id="IPR000048">
    <property type="entry name" value="IQ_motif_EF-hand-BS"/>
</dbReference>
<gene>
    <name evidence="17" type="ORF">GSLYS_00016111001</name>
</gene>
<evidence type="ECO:0000259" key="14">
    <source>
        <dbReference type="PROSITE" id="PS51126"/>
    </source>
</evidence>
<keyword evidence="3" id="KW-0677">Repeat</keyword>
<dbReference type="InterPro" id="IPR058662">
    <property type="entry name" value="Myo5a/b_dom"/>
</dbReference>
<dbReference type="InterPro" id="IPR002710">
    <property type="entry name" value="Dilute_dom"/>
</dbReference>
<dbReference type="InterPro" id="IPR036103">
    <property type="entry name" value="MYSc_Myo5"/>
</dbReference>
<dbReference type="GO" id="GO:0005737">
    <property type="term" value="C:cytoplasm"/>
    <property type="evidence" value="ECO:0007669"/>
    <property type="project" value="TreeGrafter"/>
</dbReference>
<feature type="region of interest" description="Disordered" evidence="13">
    <location>
        <begin position="592"/>
        <end position="625"/>
    </location>
</feature>
<dbReference type="GO" id="GO:0016459">
    <property type="term" value="C:myosin complex"/>
    <property type="evidence" value="ECO:0007669"/>
    <property type="project" value="UniProtKB-KW"/>
</dbReference>
<feature type="coiled-coil region" evidence="12">
    <location>
        <begin position="1383"/>
        <end position="1421"/>
    </location>
</feature>
<evidence type="ECO:0000256" key="9">
    <source>
        <dbReference type="ARBA" id="ARBA00023175"/>
    </source>
</evidence>
<feature type="coiled-coil region" evidence="12">
    <location>
        <begin position="1223"/>
        <end position="1289"/>
    </location>
</feature>
<keyword evidence="4 11" id="KW-0547">Nucleotide-binding</keyword>
<dbReference type="PRINTS" id="PR00193">
    <property type="entry name" value="MYOSINHEAVY"/>
</dbReference>
<dbReference type="Pfam" id="PF00063">
    <property type="entry name" value="Myosin_head"/>
    <property type="match status" value="1"/>
</dbReference>
<dbReference type="CDD" id="cd01380">
    <property type="entry name" value="MYSc_Myo5"/>
    <property type="match status" value="1"/>
</dbReference>
<keyword evidence="5 11" id="KW-0067">ATP-binding</keyword>
<dbReference type="SMART" id="SM00242">
    <property type="entry name" value="MYSc"/>
    <property type="match status" value="1"/>
</dbReference>
<dbReference type="Proteomes" id="UP001497497">
    <property type="component" value="Unassembled WGS sequence"/>
</dbReference>
<keyword evidence="7 12" id="KW-0175">Coiled coil</keyword>
<evidence type="ECO:0000256" key="6">
    <source>
        <dbReference type="ARBA" id="ARBA00022860"/>
    </source>
</evidence>
<keyword evidence="2" id="KW-0597">Phosphoprotein</keyword>
<evidence type="ECO:0000256" key="2">
    <source>
        <dbReference type="ARBA" id="ARBA00022553"/>
    </source>
</evidence>
<dbReference type="GO" id="GO:0000146">
    <property type="term" value="F:microfilament motor activity"/>
    <property type="evidence" value="ECO:0007669"/>
    <property type="project" value="TreeGrafter"/>
</dbReference>
<feature type="compositionally biased region" description="Low complexity" evidence="13">
    <location>
        <begin position="1099"/>
        <end position="1114"/>
    </location>
</feature>
<dbReference type="PANTHER" id="PTHR13140:SF706">
    <property type="entry name" value="DILUTE CLASS UNCONVENTIONAL MYOSIN, ISOFORM C"/>
    <property type="match status" value="1"/>
</dbReference>
<dbReference type="SMART" id="SM01132">
    <property type="entry name" value="DIL"/>
    <property type="match status" value="1"/>
</dbReference>
<feature type="compositionally biased region" description="Basic and acidic residues" evidence="13">
    <location>
        <begin position="1699"/>
        <end position="1708"/>
    </location>
</feature>
<keyword evidence="9 11" id="KW-0505">Motor protein</keyword>
<dbReference type="Gene3D" id="1.20.120.720">
    <property type="entry name" value="Myosin VI head, motor domain, U50 subdomain"/>
    <property type="match status" value="1"/>
</dbReference>
<dbReference type="SMART" id="SM00015">
    <property type="entry name" value="IQ"/>
    <property type="match status" value="6"/>
</dbReference>
<evidence type="ECO:0000256" key="10">
    <source>
        <dbReference type="ARBA" id="ARBA00023203"/>
    </source>
</evidence>
<evidence type="ECO:0000256" key="1">
    <source>
        <dbReference type="ARBA" id="ARBA00008314"/>
    </source>
</evidence>
<evidence type="ECO:0000256" key="5">
    <source>
        <dbReference type="ARBA" id="ARBA00022840"/>
    </source>
</evidence>
<comment type="similarity">
    <text evidence="1 11">Belongs to the TRAFAC class myosin-kinesin ATPase superfamily. Myosin family.</text>
</comment>
<evidence type="ECO:0000259" key="15">
    <source>
        <dbReference type="PROSITE" id="PS51456"/>
    </source>
</evidence>
<dbReference type="Gene3D" id="1.20.58.530">
    <property type="match status" value="1"/>
</dbReference>
<evidence type="ECO:0000256" key="8">
    <source>
        <dbReference type="ARBA" id="ARBA00023123"/>
    </source>
</evidence>
<reference evidence="17 18" key="1">
    <citation type="submission" date="2024-04" db="EMBL/GenBank/DDBJ databases">
        <authorList>
            <consortium name="Genoscope - CEA"/>
            <person name="William W."/>
        </authorList>
    </citation>
    <scope>NUCLEOTIDE SEQUENCE [LARGE SCALE GENOMIC DNA]</scope>
</reference>
<feature type="region of interest" description="Disordered" evidence="13">
    <location>
        <begin position="1685"/>
        <end position="1708"/>
    </location>
</feature>
<dbReference type="CDD" id="cd15470">
    <property type="entry name" value="Myo5_CBD"/>
    <property type="match status" value="1"/>
</dbReference>
<dbReference type="Gene3D" id="3.40.850.10">
    <property type="entry name" value="Kinesin motor domain"/>
    <property type="match status" value="1"/>
</dbReference>
<dbReference type="InterPro" id="IPR001609">
    <property type="entry name" value="Myosin_head_motor_dom-like"/>
</dbReference>
<evidence type="ECO:0008006" key="19">
    <source>
        <dbReference type="Google" id="ProtNLM"/>
    </source>
</evidence>
<feature type="domain" description="Myosin motor" evidence="15">
    <location>
        <begin position="66"/>
        <end position="756"/>
    </location>
</feature>
<dbReference type="Pfam" id="PF25966">
    <property type="entry name" value="Myo5a"/>
    <property type="match status" value="2"/>
</dbReference>
<dbReference type="SUPFAM" id="SSF52540">
    <property type="entry name" value="P-loop containing nucleoside triphosphate hydrolases"/>
    <property type="match status" value="2"/>
</dbReference>
<dbReference type="InterPro" id="IPR036961">
    <property type="entry name" value="Kinesin_motor_dom_sf"/>
</dbReference>
<proteinExistence type="inferred from homology"/>
<evidence type="ECO:0000313" key="18">
    <source>
        <dbReference type="Proteomes" id="UP001497497"/>
    </source>
</evidence>
<dbReference type="GO" id="GO:0051015">
    <property type="term" value="F:actin filament binding"/>
    <property type="evidence" value="ECO:0007669"/>
    <property type="project" value="TreeGrafter"/>
</dbReference>
<dbReference type="EMBL" id="CAXITT010000493">
    <property type="protein sequence ID" value="CAL1542577.1"/>
    <property type="molecule type" value="Genomic_DNA"/>
</dbReference>
<feature type="coiled-coil region" evidence="12">
    <location>
        <begin position="1168"/>
        <end position="1198"/>
    </location>
</feature>
<evidence type="ECO:0000256" key="3">
    <source>
        <dbReference type="ARBA" id="ARBA00022737"/>
    </source>
</evidence>
<dbReference type="Pfam" id="PF01843">
    <property type="entry name" value="DIL"/>
    <property type="match status" value="1"/>
</dbReference>
<evidence type="ECO:0000259" key="16">
    <source>
        <dbReference type="PROSITE" id="PS51844"/>
    </source>
</evidence>
<dbReference type="Gene3D" id="1.10.10.820">
    <property type="match status" value="1"/>
</dbReference>
<dbReference type="PROSITE" id="PS51456">
    <property type="entry name" value="MYOSIN_MOTOR"/>
    <property type="match status" value="1"/>
</dbReference>